<feature type="compositionally biased region" description="Basic and acidic residues" evidence="1">
    <location>
        <begin position="1057"/>
        <end position="1067"/>
    </location>
</feature>
<evidence type="ECO:0000256" key="1">
    <source>
        <dbReference type="SAM" id="MobiDB-lite"/>
    </source>
</evidence>
<evidence type="ECO:0000313" key="2">
    <source>
        <dbReference type="EMBL" id="KAF4436662.1"/>
    </source>
</evidence>
<name>A0A8H4JSB1_9HYPO</name>
<feature type="region of interest" description="Disordered" evidence="1">
    <location>
        <begin position="477"/>
        <end position="496"/>
    </location>
</feature>
<protein>
    <submittedName>
        <fullName evidence="2">Phd-finger domain-containing</fullName>
    </submittedName>
</protein>
<feature type="region of interest" description="Disordered" evidence="1">
    <location>
        <begin position="904"/>
        <end position="1067"/>
    </location>
</feature>
<feature type="compositionally biased region" description="Basic and acidic residues" evidence="1">
    <location>
        <begin position="957"/>
        <end position="973"/>
    </location>
</feature>
<feature type="compositionally biased region" description="Polar residues" evidence="1">
    <location>
        <begin position="622"/>
        <end position="635"/>
    </location>
</feature>
<evidence type="ECO:0000313" key="3">
    <source>
        <dbReference type="Proteomes" id="UP000536711"/>
    </source>
</evidence>
<dbReference type="PANTHER" id="PTHR35391:SF7">
    <property type="entry name" value="C2H2-TYPE DOMAIN-CONTAINING PROTEIN"/>
    <property type="match status" value="1"/>
</dbReference>
<feature type="compositionally biased region" description="Acidic residues" evidence="1">
    <location>
        <begin position="478"/>
        <end position="492"/>
    </location>
</feature>
<feature type="region of interest" description="Disordered" evidence="1">
    <location>
        <begin position="622"/>
        <end position="645"/>
    </location>
</feature>
<dbReference type="EMBL" id="JAADJF010000141">
    <property type="protein sequence ID" value="KAF4436662.1"/>
    <property type="molecule type" value="Genomic_DNA"/>
</dbReference>
<feature type="compositionally biased region" description="Low complexity" evidence="1">
    <location>
        <begin position="978"/>
        <end position="993"/>
    </location>
</feature>
<comment type="caution">
    <text evidence="2">The sequence shown here is derived from an EMBL/GenBank/DDBJ whole genome shotgun (WGS) entry which is preliminary data.</text>
</comment>
<sequence length="1067" mass="121255">MANREFFYFYAPTWDYPSEGPIKLGNVISSVKKPHIPLINSSPTGETGVFRTEKNKVQYTTEKLRSGKFSVLTKFLSVLGVGVNIGAEVERRLVLIYVTESPNQGNVDEGFYRALMNVASEINRLNKISNTIRRASKDAQTQKANSFQIEDDEGNDVEDFLRQQFKHHICDRFPTLGEVLQERLARTMLLRRKRILYRRHRQGNAKVKPQKTEAARAVELPNAHAVVPLDESEMKVEAPKKSVITISSQVKSATTLEPEKFMKVVASPSIVSASKTVALGSHETLVFPPTPGFALQKRFEQLKKQKDFTNQWTGLPLEGSRAQELIDLAEIICPYCLSALPAKEVFNDENWQNHVINDLDAYVCLFEDCDQPDALYSHSDEWLSHLQQHSRFWRCNSHRELDPFTSSAEYITHMRSIHSSKLNDNQLRIMANRNSRKMPKLFPSCPLCGKNEDEVGGNLEDHLAGHLRFLTLKSLPSYEDETPEDTENDNDSIDISRPQSLSTVREMRQANGALLMATLRSGAFWDLWNPDVPQHAGVNFSGDPHTELENASVFFNAYSFKSNINNPDTDPILQSILSNRQASARFQKMMTHEFEEGDKQVSGSGAVLGMDNTSIGNNHKSQVLQKGKQVRQNPMSDDGEDFPKQRVISSGENGYLIFTVKDLQYWKPNWGVPSSRDGLICEASYGDEVSLLRFQAKGQDRDVHKMFEQGTEGREDYQTIEVSFDISWQLKDLRTTQKTQGTGRSDLNWPSETIRSSTFIRDGLLVPPTGSIWENYEANYGELSPKLSTYYSMERDKLTSDLYSESQGSAQYADTNSIAEMPELLKLPYNGVSIREDNFLIPRKITKQEKEYVIIEREVFGLQRFSFQELYAQKDEEGNNTAEVRKAVELSLREIQEAIQALDDYREVSEDEPNAGRRPTITQVTTAVNNSKQEPPLQGLGESGEPSQRRRHSPSLDAKDEEAQRERLRDRMDSWGNATASKKSGTKSPSSPTRINTGPPRLSEDYQKLSRRRVYQEPTPNVDLRWPVASPSPPLASTQRREKPESDPLPRRKKVDSKREKKEWDSD</sequence>
<dbReference type="OrthoDB" id="20872at2759"/>
<dbReference type="PANTHER" id="PTHR35391">
    <property type="entry name" value="C2H2-TYPE DOMAIN-CONTAINING PROTEIN-RELATED"/>
    <property type="match status" value="1"/>
</dbReference>
<feature type="compositionally biased region" description="Basic and acidic residues" evidence="1">
    <location>
        <begin position="1039"/>
        <end position="1050"/>
    </location>
</feature>
<accession>A0A8H4JSB1</accession>
<keyword evidence="3" id="KW-1185">Reference proteome</keyword>
<organism evidence="2 3">
    <name type="scientific">Fusarium acutatum</name>
    <dbReference type="NCBI Taxonomy" id="78861"/>
    <lineage>
        <taxon>Eukaryota</taxon>
        <taxon>Fungi</taxon>
        <taxon>Dikarya</taxon>
        <taxon>Ascomycota</taxon>
        <taxon>Pezizomycotina</taxon>
        <taxon>Sordariomycetes</taxon>
        <taxon>Hypocreomycetidae</taxon>
        <taxon>Hypocreales</taxon>
        <taxon>Nectriaceae</taxon>
        <taxon>Fusarium</taxon>
        <taxon>Fusarium fujikuroi species complex</taxon>
    </lineage>
</organism>
<dbReference type="Proteomes" id="UP000536711">
    <property type="component" value="Unassembled WGS sequence"/>
</dbReference>
<proteinExistence type="predicted"/>
<dbReference type="AlphaFoldDB" id="A0A8H4JSB1"/>
<reference evidence="2 3" key="1">
    <citation type="submission" date="2020-01" db="EMBL/GenBank/DDBJ databases">
        <title>Identification and distribution of gene clusters putatively required for synthesis of sphingolipid metabolism inhibitors in phylogenetically diverse species of the filamentous fungus Fusarium.</title>
        <authorList>
            <person name="Kim H.-S."/>
            <person name="Busman M."/>
            <person name="Brown D.W."/>
            <person name="Divon H."/>
            <person name="Uhlig S."/>
            <person name="Proctor R.H."/>
        </authorList>
    </citation>
    <scope>NUCLEOTIDE SEQUENCE [LARGE SCALE GENOMIC DNA]</scope>
    <source>
        <strain evidence="2 3">NRRL 13308</strain>
    </source>
</reference>
<feature type="compositionally biased region" description="Polar residues" evidence="1">
    <location>
        <begin position="920"/>
        <end position="933"/>
    </location>
</feature>
<gene>
    <name evidence="2" type="ORF">FACUT_6257</name>
</gene>